<dbReference type="AlphaFoldDB" id="A0A812YAZ8"/>
<dbReference type="GO" id="GO:0005840">
    <property type="term" value="C:ribosome"/>
    <property type="evidence" value="ECO:0007669"/>
    <property type="project" value="UniProtKB-KW"/>
</dbReference>
<sequence>MKKIDFKAAAAQAQARKKKDKSGEGKKEVIERPKRFESSPVYYKGEQVAVLNGTVAEYKVDIWSGAHPAWQGKKGKVLLDNSALTKFQEKFGMAADVYGEQGMEQVKANEELKKKQEEMAAQGLKVY</sequence>
<accession>A0A812YAZ8</accession>
<dbReference type="GO" id="GO:0006412">
    <property type="term" value="P:translation"/>
    <property type="evidence" value="ECO:0007669"/>
    <property type="project" value="InterPro"/>
</dbReference>
<keyword evidence="3" id="KW-0687">Ribonucleoprotein</keyword>
<gene>
    <name evidence="7" type="primary">RPL31</name>
    <name evidence="7" type="ORF">SPIL2461_LOCUS22646</name>
</gene>
<dbReference type="SUPFAM" id="SSF143800">
    <property type="entry name" value="L28p-like"/>
    <property type="match status" value="1"/>
</dbReference>
<feature type="compositionally biased region" description="Basic and acidic residues" evidence="6">
    <location>
        <begin position="21"/>
        <end position="32"/>
    </location>
</feature>
<evidence type="ECO:0000256" key="5">
    <source>
        <dbReference type="ARBA" id="ARBA00035529"/>
    </source>
</evidence>
<keyword evidence="8" id="KW-1185">Reference proteome</keyword>
<name>A0A812YAZ8_SYMPI</name>
<dbReference type="EMBL" id="CAJNIZ010047526">
    <property type="protein sequence ID" value="CAE7769728.1"/>
    <property type="molecule type" value="Genomic_DNA"/>
</dbReference>
<dbReference type="OrthoDB" id="793at2759"/>
<dbReference type="PANTHER" id="PTHR33280:SF1">
    <property type="entry name" value="LARGE RIBOSOMAL SUBUNIT PROTEIN BL31C"/>
    <property type="match status" value="1"/>
</dbReference>
<evidence type="ECO:0000256" key="4">
    <source>
        <dbReference type="ARBA" id="ARBA00035270"/>
    </source>
</evidence>
<proteinExistence type="inferred from homology"/>
<keyword evidence="2" id="KW-0689">Ribosomal protein</keyword>
<dbReference type="InterPro" id="IPR042105">
    <property type="entry name" value="Ribosomal_bL31_sf"/>
</dbReference>
<dbReference type="InterPro" id="IPR034704">
    <property type="entry name" value="Ribosomal_bL28/bL31-like_sf"/>
</dbReference>
<dbReference type="InterPro" id="IPR002150">
    <property type="entry name" value="Ribosomal_bL31"/>
</dbReference>
<dbReference type="Proteomes" id="UP000649617">
    <property type="component" value="Unassembled WGS sequence"/>
</dbReference>
<comment type="similarity">
    <text evidence="1">Belongs to the bacterial ribosomal protein bL31 family. Type A subfamily.</text>
</comment>
<reference evidence="7" key="1">
    <citation type="submission" date="2021-02" db="EMBL/GenBank/DDBJ databases">
        <authorList>
            <person name="Dougan E. K."/>
            <person name="Rhodes N."/>
            <person name="Thang M."/>
            <person name="Chan C."/>
        </authorList>
    </citation>
    <scope>NUCLEOTIDE SEQUENCE</scope>
</reference>
<evidence type="ECO:0000256" key="1">
    <source>
        <dbReference type="ARBA" id="ARBA00009296"/>
    </source>
</evidence>
<evidence type="ECO:0000256" key="2">
    <source>
        <dbReference type="ARBA" id="ARBA00022980"/>
    </source>
</evidence>
<evidence type="ECO:0000256" key="6">
    <source>
        <dbReference type="SAM" id="MobiDB-lite"/>
    </source>
</evidence>
<dbReference type="Pfam" id="PF01197">
    <property type="entry name" value="Ribosomal_L31"/>
    <property type="match status" value="1"/>
</dbReference>
<organism evidence="7 8">
    <name type="scientific">Symbiodinium pilosum</name>
    <name type="common">Dinoflagellate</name>
    <dbReference type="NCBI Taxonomy" id="2952"/>
    <lineage>
        <taxon>Eukaryota</taxon>
        <taxon>Sar</taxon>
        <taxon>Alveolata</taxon>
        <taxon>Dinophyceae</taxon>
        <taxon>Suessiales</taxon>
        <taxon>Symbiodiniaceae</taxon>
        <taxon>Symbiodinium</taxon>
    </lineage>
</organism>
<evidence type="ECO:0000313" key="7">
    <source>
        <dbReference type="EMBL" id="CAE7769728.1"/>
    </source>
</evidence>
<protein>
    <recommendedName>
        <fullName evidence="4">Large ribosomal subunit protein bL31c</fullName>
    </recommendedName>
    <alternativeName>
        <fullName evidence="5">50S ribosomal protein L31, chloroplastic</fullName>
    </alternativeName>
</protein>
<dbReference type="GO" id="GO:0003735">
    <property type="term" value="F:structural constituent of ribosome"/>
    <property type="evidence" value="ECO:0007669"/>
    <property type="project" value="InterPro"/>
</dbReference>
<dbReference type="GO" id="GO:1990904">
    <property type="term" value="C:ribonucleoprotein complex"/>
    <property type="evidence" value="ECO:0007669"/>
    <property type="project" value="UniProtKB-KW"/>
</dbReference>
<evidence type="ECO:0000313" key="8">
    <source>
        <dbReference type="Proteomes" id="UP000649617"/>
    </source>
</evidence>
<dbReference type="Gene3D" id="4.10.830.30">
    <property type="entry name" value="Ribosomal protein L31"/>
    <property type="match status" value="1"/>
</dbReference>
<feature type="region of interest" description="Disordered" evidence="6">
    <location>
        <begin position="11"/>
        <end position="32"/>
    </location>
</feature>
<dbReference type="PANTHER" id="PTHR33280">
    <property type="entry name" value="50S RIBOSOMAL PROTEIN L31, CHLOROPLASTIC"/>
    <property type="match status" value="1"/>
</dbReference>
<evidence type="ECO:0000256" key="3">
    <source>
        <dbReference type="ARBA" id="ARBA00023274"/>
    </source>
</evidence>
<comment type="caution">
    <text evidence="7">The sequence shown here is derived from an EMBL/GenBank/DDBJ whole genome shotgun (WGS) entry which is preliminary data.</text>
</comment>